<sequence>MNYFYKKLYEAINTGIQRALILDDDFDISMNYQHTNIAKYMDHERAKLQHISQWENIDMYKAFAYELHVNNINVFQCLSNKFTLYTFVENNKILKSDTLYEGLPYLKMTHINITELGDLTEIFNNAGWHICGINGGSNVDQYMYNNSMDLLKKIYNEDFIKNSIFGLYISQNGSMLGIIYKDEPSVLLYTLNIIMNYNITEDFLENYNIQISDKEQLVKILRQIKLINIINKCGFMPLYNKNHELYFETYIISDNKRQSDLHRILYEMLMRCKSLQVVNNNYDIIGNDDVVFYMALPDNKILKIMQFSEPYDRNMKKYGWRICISE</sequence>
<accession>A0ABZ0Z4C4</accession>
<dbReference type="EMBL" id="OR769223">
    <property type="protein sequence ID" value="WQJ53327.1"/>
    <property type="molecule type" value="Genomic_DNA"/>
</dbReference>
<dbReference type="Proteomes" id="UP001358193">
    <property type="component" value="Segment"/>
</dbReference>
<reference evidence="1 2" key="1">
    <citation type="submission" date="2023-11" db="EMBL/GenBank/DDBJ databases">
        <authorList>
            <person name="Cook R."/>
            <person name="Crisci M."/>
            <person name="Pye H."/>
            <person name="Adriaenssens E."/>
            <person name="Santini J."/>
        </authorList>
    </citation>
    <scope>NUCLEOTIDE SEQUENCE [LARGE SCALE GENOMIC DNA]</scope>
    <source>
        <strain evidence="1">Lak_Megaphage_Sonny</strain>
    </source>
</reference>
<protein>
    <submittedName>
        <fullName evidence="1">Uncharacterized protein</fullName>
    </submittedName>
</protein>
<organism evidence="1 2">
    <name type="scientific">phage Lak_Megaphage_Sonny</name>
    <dbReference type="NCBI Taxonomy" id="3109229"/>
    <lineage>
        <taxon>Viruses</taxon>
        <taxon>Duplodnaviria</taxon>
        <taxon>Heunggongvirae</taxon>
        <taxon>Uroviricota</taxon>
        <taxon>Caudoviricetes</taxon>
        <taxon>Caudoviricetes code 15 clade</taxon>
    </lineage>
</organism>
<evidence type="ECO:0000313" key="1">
    <source>
        <dbReference type="EMBL" id="WQJ53327.1"/>
    </source>
</evidence>
<keyword evidence="2" id="KW-1185">Reference proteome</keyword>
<name>A0ABZ0Z4C4_9CAUD</name>
<proteinExistence type="predicted"/>
<evidence type="ECO:0000313" key="2">
    <source>
        <dbReference type="Proteomes" id="UP001358193"/>
    </source>
</evidence>